<evidence type="ECO:0000256" key="1">
    <source>
        <dbReference type="SAM" id="Coils"/>
    </source>
</evidence>
<feature type="region of interest" description="Disordered" evidence="2">
    <location>
        <begin position="91"/>
        <end position="117"/>
    </location>
</feature>
<protein>
    <submittedName>
        <fullName evidence="3">Envelope-like protein</fullName>
    </submittedName>
</protein>
<name>A0A392PT55_9FABA</name>
<accession>A0A392PT55</accession>
<evidence type="ECO:0000313" key="3">
    <source>
        <dbReference type="EMBL" id="MCI14630.1"/>
    </source>
</evidence>
<evidence type="ECO:0000256" key="2">
    <source>
        <dbReference type="SAM" id="MobiDB-lite"/>
    </source>
</evidence>
<keyword evidence="4" id="KW-1185">Reference proteome</keyword>
<evidence type="ECO:0000313" key="4">
    <source>
        <dbReference type="Proteomes" id="UP000265520"/>
    </source>
</evidence>
<feature type="compositionally biased region" description="Acidic residues" evidence="2">
    <location>
        <begin position="108"/>
        <end position="117"/>
    </location>
</feature>
<organism evidence="3 4">
    <name type="scientific">Trifolium medium</name>
    <dbReference type="NCBI Taxonomy" id="97028"/>
    <lineage>
        <taxon>Eukaryota</taxon>
        <taxon>Viridiplantae</taxon>
        <taxon>Streptophyta</taxon>
        <taxon>Embryophyta</taxon>
        <taxon>Tracheophyta</taxon>
        <taxon>Spermatophyta</taxon>
        <taxon>Magnoliopsida</taxon>
        <taxon>eudicotyledons</taxon>
        <taxon>Gunneridae</taxon>
        <taxon>Pentapetalae</taxon>
        <taxon>rosids</taxon>
        <taxon>fabids</taxon>
        <taxon>Fabales</taxon>
        <taxon>Fabaceae</taxon>
        <taxon>Papilionoideae</taxon>
        <taxon>50 kb inversion clade</taxon>
        <taxon>NPAAA clade</taxon>
        <taxon>Hologalegina</taxon>
        <taxon>IRL clade</taxon>
        <taxon>Trifolieae</taxon>
        <taxon>Trifolium</taxon>
    </lineage>
</organism>
<sequence>CEIILSQHPNIRHEGETAKKRESPLGLHYKLFSDQHVSDIVVPSTKSVSAPMIRKEMIAALEAHCKELDEKKLQFERMIHALRLEEATVEAETVVGDDAENNAAGDDVVTDSEDEDEDSVVLCCYDLLD</sequence>
<dbReference type="EMBL" id="LXQA010093168">
    <property type="protein sequence ID" value="MCI14630.1"/>
    <property type="molecule type" value="Genomic_DNA"/>
</dbReference>
<dbReference type="Proteomes" id="UP000265520">
    <property type="component" value="Unassembled WGS sequence"/>
</dbReference>
<comment type="caution">
    <text evidence="3">The sequence shown here is derived from an EMBL/GenBank/DDBJ whole genome shotgun (WGS) entry which is preliminary data.</text>
</comment>
<feature type="coiled-coil region" evidence="1">
    <location>
        <begin position="58"/>
        <end position="85"/>
    </location>
</feature>
<dbReference type="AlphaFoldDB" id="A0A392PT55"/>
<feature type="non-terminal residue" evidence="3">
    <location>
        <position position="1"/>
    </location>
</feature>
<proteinExistence type="predicted"/>
<keyword evidence="1" id="KW-0175">Coiled coil</keyword>
<reference evidence="3 4" key="1">
    <citation type="journal article" date="2018" name="Front. Plant Sci.">
        <title>Red Clover (Trifolium pratense) and Zigzag Clover (T. medium) - A Picture of Genomic Similarities and Differences.</title>
        <authorList>
            <person name="Dluhosova J."/>
            <person name="Istvanek J."/>
            <person name="Nedelnik J."/>
            <person name="Repkova J."/>
        </authorList>
    </citation>
    <scope>NUCLEOTIDE SEQUENCE [LARGE SCALE GENOMIC DNA]</scope>
    <source>
        <strain evidence="4">cv. 10/8</strain>
        <tissue evidence="3">Leaf</tissue>
    </source>
</reference>